<comment type="caution">
    <text evidence="2">The sequence shown here is derived from an EMBL/GenBank/DDBJ whole genome shotgun (WGS) entry which is preliminary data.</text>
</comment>
<dbReference type="Proteomes" id="UP001054945">
    <property type="component" value="Unassembled WGS sequence"/>
</dbReference>
<keyword evidence="3" id="KW-1185">Reference proteome</keyword>
<dbReference type="EMBL" id="BPLR01010494">
    <property type="protein sequence ID" value="GIY39678.1"/>
    <property type="molecule type" value="Genomic_DNA"/>
</dbReference>
<dbReference type="AlphaFoldDB" id="A0AAV4T6Z3"/>
<name>A0AAV4T6Z3_CAEEX</name>
<evidence type="ECO:0000313" key="2">
    <source>
        <dbReference type="EMBL" id="GIY39678.1"/>
    </source>
</evidence>
<feature type="region of interest" description="Disordered" evidence="1">
    <location>
        <begin position="17"/>
        <end position="43"/>
    </location>
</feature>
<sequence length="128" mass="14699">MDMFLFMSLFPKSGGQQINPKLCNPKQKKAKSKHLPTRNKRHGLKGGWGYEGLTKKLTCLLFPESFEESPLLREGSKGARLLFEAESLEITRKQKQERREGREGWGGCVERSVGRYIFGESNDLFFSR</sequence>
<organism evidence="2 3">
    <name type="scientific">Caerostris extrusa</name>
    <name type="common">Bark spider</name>
    <name type="synonym">Caerostris bankana</name>
    <dbReference type="NCBI Taxonomy" id="172846"/>
    <lineage>
        <taxon>Eukaryota</taxon>
        <taxon>Metazoa</taxon>
        <taxon>Ecdysozoa</taxon>
        <taxon>Arthropoda</taxon>
        <taxon>Chelicerata</taxon>
        <taxon>Arachnida</taxon>
        <taxon>Araneae</taxon>
        <taxon>Araneomorphae</taxon>
        <taxon>Entelegynae</taxon>
        <taxon>Araneoidea</taxon>
        <taxon>Araneidae</taxon>
        <taxon>Caerostris</taxon>
    </lineage>
</organism>
<gene>
    <name evidence="2" type="ORF">CEXT_41841</name>
</gene>
<evidence type="ECO:0000256" key="1">
    <source>
        <dbReference type="SAM" id="MobiDB-lite"/>
    </source>
</evidence>
<accession>A0AAV4T6Z3</accession>
<feature type="compositionally biased region" description="Basic residues" evidence="1">
    <location>
        <begin position="26"/>
        <end position="43"/>
    </location>
</feature>
<evidence type="ECO:0000313" key="3">
    <source>
        <dbReference type="Proteomes" id="UP001054945"/>
    </source>
</evidence>
<protein>
    <submittedName>
        <fullName evidence="2">Uncharacterized protein</fullName>
    </submittedName>
</protein>
<proteinExistence type="predicted"/>
<reference evidence="2 3" key="1">
    <citation type="submission" date="2021-06" db="EMBL/GenBank/DDBJ databases">
        <title>Caerostris extrusa draft genome.</title>
        <authorList>
            <person name="Kono N."/>
            <person name="Arakawa K."/>
        </authorList>
    </citation>
    <scope>NUCLEOTIDE SEQUENCE [LARGE SCALE GENOMIC DNA]</scope>
</reference>